<organism evidence="7 8">
    <name type="scientific">Paeniglutamicibacter terrestris</name>
    <dbReference type="NCBI Taxonomy" id="2723403"/>
    <lineage>
        <taxon>Bacteria</taxon>
        <taxon>Bacillati</taxon>
        <taxon>Actinomycetota</taxon>
        <taxon>Actinomycetes</taxon>
        <taxon>Micrococcales</taxon>
        <taxon>Micrococcaceae</taxon>
        <taxon>Paeniglutamicibacter</taxon>
    </lineage>
</organism>
<evidence type="ECO:0000256" key="1">
    <source>
        <dbReference type="ARBA" id="ARBA00009232"/>
    </source>
</evidence>
<keyword evidence="3 5" id="KW-0378">Hydrolase</keyword>
<dbReference type="SUPFAM" id="SSF50486">
    <property type="entry name" value="FMT C-terminal domain-like"/>
    <property type="match status" value="1"/>
</dbReference>
<protein>
    <recommendedName>
        <fullName evidence="5">Putative 3-methyladenine DNA glycosylase</fullName>
        <ecNumber evidence="5">3.2.2.-</ecNumber>
    </recommendedName>
</protein>
<dbReference type="RefSeq" id="WP_168153341.1">
    <property type="nucleotide sequence ID" value="NZ_JAAWVT010000012.1"/>
</dbReference>
<feature type="compositionally biased region" description="Basic residues" evidence="6">
    <location>
        <begin position="203"/>
        <end position="213"/>
    </location>
</feature>
<gene>
    <name evidence="7" type="ORF">HED64_17535</name>
</gene>
<feature type="region of interest" description="Disordered" evidence="6">
    <location>
        <begin position="191"/>
        <end position="213"/>
    </location>
</feature>
<accession>A0ABX1G8Z9</accession>
<proteinExistence type="inferred from homology"/>
<dbReference type="PANTHER" id="PTHR10429:SF0">
    <property type="entry name" value="DNA-3-METHYLADENINE GLYCOSYLASE"/>
    <property type="match status" value="1"/>
</dbReference>
<evidence type="ECO:0000256" key="2">
    <source>
        <dbReference type="ARBA" id="ARBA00022763"/>
    </source>
</evidence>
<dbReference type="Pfam" id="PF02245">
    <property type="entry name" value="Pur_DNA_glyco"/>
    <property type="match status" value="1"/>
</dbReference>
<evidence type="ECO:0000256" key="3">
    <source>
        <dbReference type="ARBA" id="ARBA00022801"/>
    </source>
</evidence>
<dbReference type="InterPro" id="IPR011034">
    <property type="entry name" value="Formyl_transferase-like_C_sf"/>
</dbReference>
<dbReference type="HAMAP" id="MF_00527">
    <property type="entry name" value="3MGH"/>
    <property type="match status" value="1"/>
</dbReference>
<comment type="caution">
    <text evidence="7">The sequence shown here is derived from an EMBL/GenBank/DDBJ whole genome shotgun (WGS) entry which is preliminary data.</text>
</comment>
<name>A0ABX1G8Z9_9MICC</name>
<evidence type="ECO:0000256" key="4">
    <source>
        <dbReference type="ARBA" id="ARBA00023204"/>
    </source>
</evidence>
<sequence>MEDPLLRLGSLQLAPHLLGAHVSTFIGGQLVVVRLTEVEAYEGALDPGSHAYRGKTARNAGLFGPPGTAYVYFTYGMHFCANVVCGTEGTASAVLLRAGEVVSGLETATARRGNPGGPAARLLSGPARLAQGLGLTLEHNLARFRRGTATPPGPDLGLDRLAPTPTTHLTGPRTGVAGSGGGDQYPYRFWLPGEPSVSPYRKAAPRRARGPRD</sequence>
<evidence type="ECO:0000256" key="5">
    <source>
        <dbReference type="HAMAP-Rule" id="MF_00527"/>
    </source>
</evidence>
<dbReference type="PANTHER" id="PTHR10429">
    <property type="entry name" value="DNA-3-METHYLADENINE GLYCOSYLASE"/>
    <property type="match status" value="1"/>
</dbReference>
<keyword evidence="7" id="KW-0326">Glycosidase</keyword>
<dbReference type="NCBIfam" id="TIGR00567">
    <property type="entry name" value="3mg"/>
    <property type="match status" value="1"/>
</dbReference>
<dbReference type="NCBIfam" id="NF002003">
    <property type="entry name" value="PRK00802.1-3"/>
    <property type="match status" value="1"/>
</dbReference>
<comment type="similarity">
    <text evidence="1 5">Belongs to the DNA glycosylase MPG family.</text>
</comment>
<evidence type="ECO:0000256" key="6">
    <source>
        <dbReference type="SAM" id="MobiDB-lite"/>
    </source>
</evidence>
<dbReference type="Gene3D" id="3.10.300.10">
    <property type="entry name" value="Methylpurine-DNA glycosylase (MPG)"/>
    <property type="match status" value="1"/>
</dbReference>
<dbReference type="CDD" id="cd00540">
    <property type="entry name" value="AAG"/>
    <property type="match status" value="1"/>
</dbReference>
<dbReference type="InterPro" id="IPR036995">
    <property type="entry name" value="MPG_sf"/>
</dbReference>
<keyword evidence="4 5" id="KW-0234">DNA repair</keyword>
<dbReference type="Proteomes" id="UP000746595">
    <property type="component" value="Unassembled WGS sequence"/>
</dbReference>
<dbReference type="InterPro" id="IPR003180">
    <property type="entry name" value="MPG"/>
</dbReference>
<evidence type="ECO:0000313" key="8">
    <source>
        <dbReference type="Proteomes" id="UP000746595"/>
    </source>
</evidence>
<reference evidence="7 8" key="1">
    <citation type="submission" date="2020-04" db="EMBL/GenBank/DDBJ databases">
        <title>Paeniglutamicibacter sp. ANT13_2, a novel actinomycete isolated from sediment in Antarctica.</title>
        <authorList>
            <person name="Sakdapetsiri C."/>
            <person name="Pinyakong O."/>
        </authorList>
    </citation>
    <scope>NUCLEOTIDE SEQUENCE [LARGE SCALE GENOMIC DNA]</scope>
    <source>
        <strain evidence="7 8">ANT13_2</strain>
    </source>
</reference>
<evidence type="ECO:0000313" key="7">
    <source>
        <dbReference type="EMBL" id="NKG22504.1"/>
    </source>
</evidence>
<keyword evidence="2 5" id="KW-0227">DNA damage</keyword>
<dbReference type="EMBL" id="JAAWVT010000012">
    <property type="protein sequence ID" value="NKG22504.1"/>
    <property type="molecule type" value="Genomic_DNA"/>
</dbReference>
<dbReference type="GO" id="GO:0016798">
    <property type="term" value="F:hydrolase activity, acting on glycosyl bonds"/>
    <property type="evidence" value="ECO:0007669"/>
    <property type="project" value="UniProtKB-KW"/>
</dbReference>
<keyword evidence="8" id="KW-1185">Reference proteome</keyword>
<dbReference type="EC" id="3.2.2.-" evidence="5"/>